<dbReference type="GO" id="GO:0008658">
    <property type="term" value="F:penicillin binding"/>
    <property type="evidence" value="ECO:0007669"/>
    <property type="project" value="InterPro"/>
</dbReference>
<evidence type="ECO:0000256" key="4">
    <source>
        <dbReference type="ARBA" id="ARBA00022729"/>
    </source>
</evidence>
<keyword evidence="4 9" id="KW-0732">Signal</keyword>
<dbReference type="InterPro" id="IPR002137">
    <property type="entry name" value="Beta-lactam_class-D_AS"/>
</dbReference>
<keyword evidence="6 8" id="KW-0046">Antibiotic resistance</keyword>
<dbReference type="EMBL" id="FQXG01000001">
    <property type="protein sequence ID" value="SHG78925.1"/>
    <property type="molecule type" value="Genomic_DNA"/>
</dbReference>
<dbReference type="PANTHER" id="PTHR30627">
    <property type="entry name" value="PEPTIDOGLYCAN D,D-TRANSPEPTIDASE"/>
    <property type="match status" value="1"/>
</dbReference>
<dbReference type="GO" id="GO:0008800">
    <property type="term" value="F:beta-lactamase activity"/>
    <property type="evidence" value="ECO:0007669"/>
    <property type="project" value="UniProtKB-UniRule"/>
</dbReference>
<dbReference type="InterPro" id="IPR001460">
    <property type="entry name" value="PCN-bd_Tpept"/>
</dbReference>
<dbReference type="GO" id="GO:0071555">
    <property type="term" value="P:cell wall organization"/>
    <property type="evidence" value="ECO:0007669"/>
    <property type="project" value="TreeGrafter"/>
</dbReference>
<proteinExistence type="inferred from homology"/>
<dbReference type="OrthoDB" id="9762883at2"/>
<sequence>MKVTFGLFCALVTFSSNIQASNARLVSATQNDIPIASFVIESLDGQHSHRYNVNEQADERFVPASTFKIPNTLIMLEEGAVSGPDDVIKWDGVEREYRNWNQDQTLKSAFQRSCVWCYQRYAEQLGNELYLNYLRKLDYGNHLTGPEITQFWLEGDLKISVPEQIDFLRRFYNNDLPIEQRHIDTLKQIMLFESDEGYQISAKTGWSGKYGWYVGYLEVDGQVWLFANHLVIESTSDLKYRKSILLDTFKQLGILP</sequence>
<evidence type="ECO:0000256" key="6">
    <source>
        <dbReference type="ARBA" id="ARBA00023251"/>
    </source>
</evidence>
<dbReference type="EC" id="3.5.2.6" evidence="3 8"/>
<dbReference type="PANTHER" id="PTHR30627:SF6">
    <property type="entry name" value="BETA-LACTAMASE YBXI-RELATED"/>
    <property type="match status" value="1"/>
</dbReference>
<dbReference type="GO" id="GO:0005886">
    <property type="term" value="C:plasma membrane"/>
    <property type="evidence" value="ECO:0007669"/>
    <property type="project" value="TreeGrafter"/>
</dbReference>
<protein>
    <recommendedName>
        <fullName evidence="3 8">Beta-lactamase</fullName>
        <ecNumber evidence="3 8">3.5.2.6</ecNumber>
    </recommendedName>
</protein>
<dbReference type="InterPro" id="IPR050515">
    <property type="entry name" value="Beta-lactam/transpept"/>
</dbReference>
<feature type="chain" id="PRO_5012680285" description="Beta-lactamase" evidence="9">
    <location>
        <begin position="21"/>
        <end position="256"/>
    </location>
</feature>
<comment type="similarity">
    <text evidence="2 8">Belongs to the class-D beta-lactamase family.</text>
</comment>
<feature type="active site" description="Acyl-ester intermediate" evidence="7">
    <location>
        <position position="65"/>
    </location>
</feature>
<comment type="catalytic activity">
    <reaction evidence="1 8">
        <text>a beta-lactam + H2O = a substituted beta-amino acid</text>
        <dbReference type="Rhea" id="RHEA:20401"/>
        <dbReference type="ChEBI" id="CHEBI:15377"/>
        <dbReference type="ChEBI" id="CHEBI:35627"/>
        <dbReference type="ChEBI" id="CHEBI:140347"/>
        <dbReference type="EC" id="3.5.2.6"/>
    </reaction>
</comment>
<feature type="domain" description="Penicillin-binding protein transpeptidase" evidence="10">
    <location>
        <begin position="51"/>
        <end position="247"/>
    </location>
</feature>
<dbReference type="RefSeq" id="WP_073325482.1">
    <property type="nucleotide sequence ID" value="NZ_FQXG01000001.1"/>
</dbReference>
<gene>
    <name evidence="11" type="ORF">SAMN02745129_0715</name>
</gene>
<reference evidence="12" key="1">
    <citation type="submission" date="2016-11" db="EMBL/GenBank/DDBJ databases">
        <authorList>
            <person name="Varghese N."/>
            <person name="Submissions S."/>
        </authorList>
    </citation>
    <scope>NUCLEOTIDE SEQUENCE [LARGE SCALE GENOMIC DNA]</scope>
    <source>
        <strain evidence="12">DSM 16917</strain>
    </source>
</reference>
<dbReference type="InterPro" id="IPR012338">
    <property type="entry name" value="Beta-lactam/transpept-like"/>
</dbReference>
<dbReference type="PROSITE" id="PS00337">
    <property type="entry name" value="BETA_LACTAMASE_D"/>
    <property type="match status" value="1"/>
</dbReference>
<dbReference type="Gene3D" id="3.40.710.10">
    <property type="entry name" value="DD-peptidase/beta-lactamase superfamily"/>
    <property type="match status" value="1"/>
</dbReference>
<dbReference type="AlphaFoldDB" id="A0A1M5MNU9"/>
<evidence type="ECO:0000256" key="9">
    <source>
        <dbReference type="SAM" id="SignalP"/>
    </source>
</evidence>
<organism evidence="11 12">
    <name type="scientific">Ferrimonas marina</name>
    <dbReference type="NCBI Taxonomy" id="299255"/>
    <lineage>
        <taxon>Bacteria</taxon>
        <taxon>Pseudomonadati</taxon>
        <taxon>Pseudomonadota</taxon>
        <taxon>Gammaproteobacteria</taxon>
        <taxon>Alteromonadales</taxon>
        <taxon>Ferrimonadaceae</taxon>
        <taxon>Ferrimonas</taxon>
    </lineage>
</organism>
<evidence type="ECO:0000259" key="10">
    <source>
        <dbReference type="Pfam" id="PF00905"/>
    </source>
</evidence>
<keyword evidence="5 8" id="KW-0378">Hydrolase</keyword>
<dbReference type="SUPFAM" id="SSF56601">
    <property type="entry name" value="beta-lactamase/transpeptidase-like"/>
    <property type="match status" value="1"/>
</dbReference>
<evidence type="ECO:0000256" key="7">
    <source>
        <dbReference type="PIRSR" id="PIRSR602137-50"/>
    </source>
</evidence>
<evidence type="ECO:0000313" key="11">
    <source>
        <dbReference type="EMBL" id="SHG78925.1"/>
    </source>
</evidence>
<dbReference type="Proteomes" id="UP000184268">
    <property type="component" value="Unassembled WGS sequence"/>
</dbReference>
<evidence type="ECO:0000256" key="8">
    <source>
        <dbReference type="RuleBase" id="RU361140"/>
    </source>
</evidence>
<evidence type="ECO:0000313" key="12">
    <source>
        <dbReference type="Proteomes" id="UP000184268"/>
    </source>
</evidence>
<keyword evidence="12" id="KW-1185">Reference proteome</keyword>
<dbReference type="Pfam" id="PF00905">
    <property type="entry name" value="Transpeptidase"/>
    <property type="match status" value="1"/>
</dbReference>
<accession>A0A1M5MNU9</accession>
<feature type="signal peptide" evidence="9">
    <location>
        <begin position="1"/>
        <end position="20"/>
    </location>
</feature>
<feature type="modified residue" description="N6-carboxylysine" evidence="7">
    <location>
        <position position="68"/>
    </location>
</feature>
<dbReference type="STRING" id="299255.SAMN02745129_0715"/>
<evidence type="ECO:0000256" key="3">
    <source>
        <dbReference type="ARBA" id="ARBA00012865"/>
    </source>
</evidence>
<dbReference type="GO" id="GO:0046677">
    <property type="term" value="P:response to antibiotic"/>
    <property type="evidence" value="ECO:0007669"/>
    <property type="project" value="UniProtKB-UniRule"/>
</dbReference>
<evidence type="ECO:0000256" key="5">
    <source>
        <dbReference type="ARBA" id="ARBA00022801"/>
    </source>
</evidence>
<name>A0A1M5MNU9_9GAMM</name>
<evidence type="ECO:0000256" key="1">
    <source>
        <dbReference type="ARBA" id="ARBA00001526"/>
    </source>
</evidence>
<dbReference type="GO" id="GO:0017001">
    <property type="term" value="P:antibiotic catabolic process"/>
    <property type="evidence" value="ECO:0007669"/>
    <property type="project" value="InterPro"/>
</dbReference>
<evidence type="ECO:0000256" key="2">
    <source>
        <dbReference type="ARBA" id="ARBA00007898"/>
    </source>
</evidence>